<dbReference type="InterPro" id="IPR020846">
    <property type="entry name" value="MFS_dom"/>
</dbReference>
<feature type="transmembrane region" description="Helical" evidence="6">
    <location>
        <begin position="405"/>
        <end position="421"/>
    </location>
</feature>
<keyword evidence="9" id="KW-1185">Reference proteome</keyword>
<feature type="transmembrane region" description="Helical" evidence="6">
    <location>
        <begin position="79"/>
        <end position="101"/>
    </location>
</feature>
<feature type="transmembrane region" description="Helical" evidence="6">
    <location>
        <begin position="46"/>
        <end position="67"/>
    </location>
</feature>
<feature type="region of interest" description="Disordered" evidence="5">
    <location>
        <begin position="429"/>
        <end position="448"/>
    </location>
</feature>
<dbReference type="InterPro" id="IPR036259">
    <property type="entry name" value="MFS_trans_sf"/>
</dbReference>
<evidence type="ECO:0000256" key="4">
    <source>
        <dbReference type="ARBA" id="ARBA00023136"/>
    </source>
</evidence>
<dbReference type="PANTHER" id="PTHR23542:SF1">
    <property type="entry name" value="MAJOR FACILITATOR SUPERFAMILY (MFS) PROFILE DOMAIN-CONTAINING PROTEIN"/>
    <property type="match status" value="1"/>
</dbReference>
<proteinExistence type="predicted"/>
<reference evidence="9" key="1">
    <citation type="journal article" date="2019" name="Int. J. Syst. Evol. Microbiol.">
        <title>The Global Catalogue of Microorganisms (GCM) 10K type strain sequencing project: providing services to taxonomists for standard genome sequencing and annotation.</title>
        <authorList>
            <consortium name="The Broad Institute Genomics Platform"/>
            <consortium name="The Broad Institute Genome Sequencing Center for Infectious Disease"/>
            <person name="Wu L."/>
            <person name="Ma J."/>
        </authorList>
    </citation>
    <scope>NUCLEOTIDE SEQUENCE [LARGE SCALE GENOMIC DNA]</scope>
    <source>
        <strain evidence="9">JCM 16373</strain>
    </source>
</reference>
<dbReference type="Gene3D" id="1.20.1250.20">
    <property type="entry name" value="MFS general substrate transporter like domains"/>
    <property type="match status" value="1"/>
</dbReference>
<evidence type="ECO:0000259" key="7">
    <source>
        <dbReference type="PROSITE" id="PS50850"/>
    </source>
</evidence>
<dbReference type="InterPro" id="IPR011701">
    <property type="entry name" value="MFS"/>
</dbReference>
<evidence type="ECO:0000256" key="6">
    <source>
        <dbReference type="SAM" id="Phobius"/>
    </source>
</evidence>
<feature type="compositionally biased region" description="Low complexity" evidence="5">
    <location>
        <begin position="219"/>
        <end position="239"/>
    </location>
</feature>
<feature type="compositionally biased region" description="Low complexity" evidence="5">
    <location>
        <begin position="430"/>
        <end position="448"/>
    </location>
</feature>
<protein>
    <recommendedName>
        <fullName evidence="7">Major facilitator superfamily (MFS) profile domain-containing protein</fullName>
    </recommendedName>
</protein>
<dbReference type="Proteomes" id="UP001501447">
    <property type="component" value="Unassembled WGS sequence"/>
</dbReference>
<feature type="region of interest" description="Disordered" evidence="5">
    <location>
        <begin position="202"/>
        <end position="240"/>
    </location>
</feature>
<feature type="transmembrane region" description="Helical" evidence="6">
    <location>
        <begin position="172"/>
        <end position="193"/>
    </location>
</feature>
<feature type="transmembrane region" description="Helical" evidence="6">
    <location>
        <begin position="379"/>
        <end position="399"/>
    </location>
</feature>
<evidence type="ECO:0000256" key="1">
    <source>
        <dbReference type="ARBA" id="ARBA00004651"/>
    </source>
</evidence>
<feature type="compositionally biased region" description="Basic and acidic residues" evidence="5">
    <location>
        <begin position="202"/>
        <end position="212"/>
    </location>
</feature>
<feature type="transmembrane region" description="Helical" evidence="6">
    <location>
        <begin position="251"/>
        <end position="276"/>
    </location>
</feature>
<dbReference type="RefSeq" id="WP_344566948.1">
    <property type="nucleotide sequence ID" value="NZ_BAAARJ010000010.1"/>
</dbReference>
<dbReference type="SUPFAM" id="SSF103473">
    <property type="entry name" value="MFS general substrate transporter"/>
    <property type="match status" value="1"/>
</dbReference>
<dbReference type="PANTHER" id="PTHR23542">
    <property type="match status" value="1"/>
</dbReference>
<feature type="domain" description="Major facilitator superfamily (MFS) profile" evidence="7">
    <location>
        <begin position="13"/>
        <end position="430"/>
    </location>
</feature>
<keyword evidence="2 6" id="KW-0812">Transmembrane</keyword>
<feature type="transmembrane region" description="Helical" evidence="6">
    <location>
        <begin position="314"/>
        <end position="333"/>
    </location>
</feature>
<feature type="transmembrane region" description="Helical" evidence="6">
    <location>
        <begin position="282"/>
        <end position="302"/>
    </location>
</feature>
<sequence>MLNAYRSLLAVPHLPSLFVCSLISRLSVMALPIASTVLLSHWTGSFGEVGVLIGVQAVAQALSAPYRGRAADRGSVPRLVMVTGLSFALGLTLLIALTVFLPPGHWPLALLVAAFAGCGTSPIPQVSRAALPVLVAEEQRASIYTLEAVGQDAVATLGPLLASLTAAALNPAWSVGVCAMLALGGSVVFAAAYRRSGLAERPSRSAESERNAEPAGETGQPAAGWAAGAPPAGGASLAGGRRRPLPAEPGLLPVLVVAMCVMGAVFTINLSLVAYAGDAGSVGLSGVLVAIWTVGSLLGGLVLGATSWKVSQTVLLLGLAAGMAALALVLPPVREATPVAVIGTVLFAGGLVISPNLAANNTRVAEVAPAARRTEAFGWLQTATTGGSALSMMLSGALLDAAGPAAAIGAGTGLALIALLLPRAPRRAARAGAGPGPEAAPGISAQPD</sequence>
<evidence type="ECO:0000313" key="9">
    <source>
        <dbReference type="Proteomes" id="UP001501447"/>
    </source>
</evidence>
<gene>
    <name evidence="8" type="ORF">GCM10009863_34850</name>
</gene>
<organism evidence="8 9">
    <name type="scientific">Streptomyces axinellae</name>
    <dbReference type="NCBI Taxonomy" id="552788"/>
    <lineage>
        <taxon>Bacteria</taxon>
        <taxon>Bacillati</taxon>
        <taxon>Actinomycetota</taxon>
        <taxon>Actinomycetes</taxon>
        <taxon>Kitasatosporales</taxon>
        <taxon>Streptomycetaceae</taxon>
        <taxon>Streptomyces</taxon>
    </lineage>
</organism>
<comment type="caution">
    <text evidence="8">The sequence shown here is derived from an EMBL/GenBank/DDBJ whole genome shotgun (WGS) entry which is preliminary data.</text>
</comment>
<name>A0ABP6CMK2_9ACTN</name>
<dbReference type="Pfam" id="PF07690">
    <property type="entry name" value="MFS_1"/>
    <property type="match status" value="1"/>
</dbReference>
<feature type="transmembrane region" description="Helical" evidence="6">
    <location>
        <begin position="339"/>
        <end position="358"/>
    </location>
</feature>
<evidence type="ECO:0000256" key="2">
    <source>
        <dbReference type="ARBA" id="ARBA00022692"/>
    </source>
</evidence>
<dbReference type="EMBL" id="BAAARJ010000010">
    <property type="protein sequence ID" value="GAA2617900.1"/>
    <property type="molecule type" value="Genomic_DNA"/>
</dbReference>
<evidence type="ECO:0000256" key="3">
    <source>
        <dbReference type="ARBA" id="ARBA00022989"/>
    </source>
</evidence>
<accession>A0ABP6CMK2</accession>
<comment type="subcellular location">
    <subcellularLocation>
        <location evidence="1">Cell membrane</location>
        <topology evidence="1">Multi-pass membrane protein</topology>
    </subcellularLocation>
</comment>
<dbReference type="PROSITE" id="PS50850">
    <property type="entry name" value="MFS"/>
    <property type="match status" value="1"/>
</dbReference>
<evidence type="ECO:0000313" key="8">
    <source>
        <dbReference type="EMBL" id="GAA2617900.1"/>
    </source>
</evidence>
<evidence type="ECO:0000256" key="5">
    <source>
        <dbReference type="SAM" id="MobiDB-lite"/>
    </source>
</evidence>
<keyword evidence="3 6" id="KW-1133">Transmembrane helix</keyword>
<keyword evidence="4 6" id="KW-0472">Membrane</keyword>